<protein>
    <submittedName>
        <fullName evidence="1">Uncharacterized protein</fullName>
    </submittedName>
</protein>
<organism evidence="1 2">
    <name type="scientific">Caldibacillus debilis</name>
    <dbReference type="NCBI Taxonomy" id="301148"/>
    <lineage>
        <taxon>Bacteria</taxon>
        <taxon>Bacillati</taxon>
        <taxon>Bacillota</taxon>
        <taxon>Bacilli</taxon>
        <taxon>Bacillales</taxon>
        <taxon>Bacillaceae</taxon>
        <taxon>Caldibacillus</taxon>
    </lineage>
</organism>
<dbReference type="Proteomes" id="UP000075683">
    <property type="component" value="Unassembled WGS sequence"/>
</dbReference>
<evidence type="ECO:0000313" key="1">
    <source>
        <dbReference type="EMBL" id="KYD18696.1"/>
    </source>
</evidence>
<sequence length="59" mass="6779">MELPFGSAINVRKKTHRAKKELNRPLNVSFHLPSFALFFLSISLSWEKPFPGHLQKTDA</sequence>
<proteinExistence type="predicted"/>
<dbReference type="AlphaFoldDB" id="A0A150M2P7"/>
<gene>
    <name evidence="1" type="ORF">B4135_2314</name>
</gene>
<evidence type="ECO:0000313" key="2">
    <source>
        <dbReference type="Proteomes" id="UP000075683"/>
    </source>
</evidence>
<dbReference type="EMBL" id="LQYT01000049">
    <property type="protein sequence ID" value="KYD18696.1"/>
    <property type="molecule type" value="Genomic_DNA"/>
</dbReference>
<accession>A0A150M2P7</accession>
<name>A0A150M2P7_9BACI</name>
<reference evidence="1 2" key="1">
    <citation type="submission" date="2016-01" db="EMBL/GenBank/DDBJ databases">
        <title>Draft Genome Sequences of Seven Thermophilic Sporeformers Isolated from Foods.</title>
        <authorList>
            <person name="Berendsen E.M."/>
            <person name="Wells-Bennik M.H."/>
            <person name="Krawcyk A.O."/>
            <person name="De Jong A."/>
            <person name="Holsappel S."/>
            <person name="Eijlander R.T."/>
            <person name="Kuipers O.P."/>
        </authorList>
    </citation>
    <scope>NUCLEOTIDE SEQUENCE [LARGE SCALE GENOMIC DNA]</scope>
    <source>
        <strain evidence="1 2">B4135</strain>
    </source>
</reference>
<comment type="caution">
    <text evidence="1">The sequence shown here is derived from an EMBL/GenBank/DDBJ whole genome shotgun (WGS) entry which is preliminary data.</text>
</comment>